<comment type="cofactor">
    <cofactor evidence="2">
        <name>Ca(2+)</name>
        <dbReference type="ChEBI" id="CHEBI:29108"/>
    </cofactor>
</comment>
<evidence type="ECO:0000313" key="17">
    <source>
        <dbReference type="EMBL" id="CAI9935579.1"/>
    </source>
</evidence>
<dbReference type="GO" id="GO:0005509">
    <property type="term" value="F:calcium ion binding"/>
    <property type="evidence" value="ECO:0007669"/>
    <property type="project" value="InterPro"/>
</dbReference>
<keyword evidence="7" id="KW-0378">Hydrolase</keyword>
<keyword evidence="6" id="KW-0732">Signal</keyword>
<name>A0AA86PB11_9EUKA</name>
<dbReference type="EMBL" id="CAXDID020000209">
    <property type="protein sequence ID" value="CAL6056307.1"/>
    <property type="molecule type" value="Genomic_DNA"/>
</dbReference>
<keyword evidence="12" id="KW-0326">Glycosidase</keyword>
<keyword evidence="10" id="KW-0325">Glycoprotein</keyword>
<dbReference type="InterPro" id="IPR015340">
    <property type="entry name" value="A_amylase_C_dom"/>
</dbReference>
<evidence type="ECO:0000256" key="13">
    <source>
        <dbReference type="PIRSR" id="PIRSR001024-2"/>
    </source>
</evidence>
<evidence type="ECO:0000256" key="8">
    <source>
        <dbReference type="ARBA" id="ARBA00022837"/>
    </source>
</evidence>
<evidence type="ECO:0000256" key="10">
    <source>
        <dbReference type="ARBA" id="ARBA00023180"/>
    </source>
</evidence>
<feature type="disulfide bond" evidence="14">
    <location>
        <begin position="34"/>
        <end position="41"/>
    </location>
</feature>
<accession>A0AA86PB11</accession>
<dbReference type="PANTHER" id="PTHR10357:SF215">
    <property type="entry name" value="ALPHA-AMYLASE 1"/>
    <property type="match status" value="1"/>
</dbReference>
<keyword evidence="5" id="KW-0479">Metal-binding</keyword>
<evidence type="ECO:0000256" key="3">
    <source>
        <dbReference type="ARBA" id="ARBA00008061"/>
    </source>
</evidence>
<dbReference type="InterPro" id="IPR013780">
    <property type="entry name" value="Glyco_hydro_b"/>
</dbReference>
<evidence type="ECO:0000256" key="14">
    <source>
        <dbReference type="PIRSR" id="PIRSR001024-4"/>
    </source>
</evidence>
<feature type="site" description="Transition state stabilizer" evidence="13">
    <location>
        <position position="292"/>
    </location>
</feature>
<comment type="similarity">
    <text evidence="3">Belongs to the glycosyl hydrolase 13 family.</text>
</comment>
<sequence length="462" mass="53792">MLATLVLSFPDPQQFRKQRIYQVLTDRFAGGNDCKDKSSYCLGNLKSLTGKLDYIKNLGYTTIWISPTVQQAEGPKVQYKGYWPSDFYKTNPNQGSDQDLKDLVAEAHKLNLFVISDVNYNNVGQCKDSKVSCITTFPLDEYYHSNCIVTRFSNITQLEQCRVDGSPDLDQDHPYVLQELLDWTAWYQNEFNFDGFRIGFAKNVGHKFWKAFRQVSPWFTIGSAQNATYDELKNYTDQELYTTFNEPLFQAINNVFGYKNQSMHLLSEAFEQAALTFGDNVKDLGIYLDNHDTDRFLITIDMDDMKFQNGIVLLHTWIGIPVLYYGTEQEIFGSNQSNQNNEAMWTLMYDYDDTSRFYELIKKLNDMRDKIKIDKIDQKELMVAQNFYAYVRGNQMLVVLTQQGYDYTEKQIYHRVHNSPFESNSRICDILSNECINVNDDQSVDIYLIDGQARVYVRESLM</sequence>
<evidence type="ECO:0000256" key="12">
    <source>
        <dbReference type="ARBA" id="ARBA00023295"/>
    </source>
</evidence>
<dbReference type="Gene3D" id="3.20.20.80">
    <property type="entry name" value="Glycosidases"/>
    <property type="match status" value="1"/>
</dbReference>
<evidence type="ECO:0000256" key="9">
    <source>
        <dbReference type="ARBA" id="ARBA00023157"/>
    </source>
</evidence>
<dbReference type="PIRSF" id="PIRSF001024">
    <property type="entry name" value="Alph-amyl_fung"/>
    <property type="match status" value="1"/>
</dbReference>
<dbReference type="Pfam" id="PF09260">
    <property type="entry name" value="A_amylase_dom_C"/>
    <property type="match status" value="1"/>
</dbReference>
<organism evidence="17">
    <name type="scientific">Hexamita inflata</name>
    <dbReference type="NCBI Taxonomy" id="28002"/>
    <lineage>
        <taxon>Eukaryota</taxon>
        <taxon>Metamonada</taxon>
        <taxon>Diplomonadida</taxon>
        <taxon>Hexamitidae</taxon>
        <taxon>Hexamitinae</taxon>
        <taxon>Hexamita</taxon>
    </lineage>
</organism>
<evidence type="ECO:0000256" key="7">
    <source>
        <dbReference type="ARBA" id="ARBA00022801"/>
    </source>
</evidence>
<reference evidence="18 19" key="2">
    <citation type="submission" date="2024-07" db="EMBL/GenBank/DDBJ databases">
        <authorList>
            <person name="Akdeniz Z."/>
        </authorList>
    </citation>
    <scope>NUCLEOTIDE SEQUENCE [LARGE SCALE GENOMIC DNA]</scope>
</reference>
<keyword evidence="11" id="KW-0119">Carbohydrate metabolism</keyword>
<dbReference type="PANTHER" id="PTHR10357">
    <property type="entry name" value="ALPHA-AMYLASE FAMILY MEMBER"/>
    <property type="match status" value="1"/>
</dbReference>
<dbReference type="SUPFAM" id="SSF51445">
    <property type="entry name" value="(Trans)glycosidases"/>
    <property type="match status" value="1"/>
</dbReference>
<evidence type="ECO:0000256" key="4">
    <source>
        <dbReference type="ARBA" id="ARBA00012595"/>
    </source>
</evidence>
<evidence type="ECO:0000256" key="6">
    <source>
        <dbReference type="ARBA" id="ARBA00022729"/>
    </source>
</evidence>
<evidence type="ECO:0000313" key="18">
    <source>
        <dbReference type="EMBL" id="CAL6056307.1"/>
    </source>
</evidence>
<evidence type="ECO:0000256" key="1">
    <source>
        <dbReference type="ARBA" id="ARBA00000548"/>
    </source>
</evidence>
<dbReference type="InterPro" id="IPR017853">
    <property type="entry name" value="GH"/>
</dbReference>
<dbReference type="InterPro" id="IPR013777">
    <property type="entry name" value="A-amylase-like"/>
</dbReference>
<dbReference type="EC" id="3.2.1.1" evidence="4"/>
<evidence type="ECO:0000256" key="11">
    <source>
        <dbReference type="ARBA" id="ARBA00023277"/>
    </source>
</evidence>
<dbReference type="Pfam" id="PF00128">
    <property type="entry name" value="Alpha-amylase"/>
    <property type="match status" value="1"/>
</dbReference>
<dbReference type="InterPro" id="IPR006047">
    <property type="entry name" value="GH13_cat_dom"/>
</dbReference>
<dbReference type="Proteomes" id="UP001642409">
    <property type="component" value="Unassembled WGS sequence"/>
</dbReference>
<keyword evidence="9 14" id="KW-1015">Disulfide bond</keyword>
<gene>
    <name evidence="17" type="ORF">HINF_LOCUS23224</name>
    <name evidence="18" type="ORF">HINF_LOCUS46964</name>
</gene>
<dbReference type="SUPFAM" id="SSF51011">
    <property type="entry name" value="Glycosyl hydrolase domain"/>
    <property type="match status" value="1"/>
</dbReference>
<keyword evidence="8" id="KW-0106">Calcium</keyword>
<keyword evidence="19" id="KW-1185">Reference proteome</keyword>
<feature type="binding site" evidence="15">
    <location>
        <position position="292"/>
    </location>
    <ligand>
        <name>substrate</name>
    </ligand>
</feature>
<feature type="disulfide bond" evidence="14">
    <location>
        <begin position="147"/>
        <end position="161"/>
    </location>
</feature>
<proteinExistence type="inferred from homology"/>
<protein>
    <recommendedName>
        <fullName evidence="4">alpha-amylase</fullName>
        <ecNumber evidence="4">3.2.1.1</ecNumber>
    </recommendedName>
</protein>
<evidence type="ECO:0000256" key="2">
    <source>
        <dbReference type="ARBA" id="ARBA00001913"/>
    </source>
</evidence>
<evidence type="ECO:0000259" key="16">
    <source>
        <dbReference type="SMART" id="SM00642"/>
    </source>
</evidence>
<dbReference type="Gene3D" id="2.60.40.1180">
    <property type="entry name" value="Golgi alpha-mannosidase II"/>
    <property type="match status" value="1"/>
</dbReference>
<dbReference type="GO" id="GO:0004556">
    <property type="term" value="F:alpha-amylase activity"/>
    <property type="evidence" value="ECO:0007669"/>
    <property type="project" value="UniProtKB-EC"/>
</dbReference>
<feature type="binding site" evidence="15">
    <location>
        <position position="83"/>
    </location>
    <ligand>
        <name>substrate</name>
    </ligand>
</feature>
<reference evidence="17" key="1">
    <citation type="submission" date="2023-06" db="EMBL/GenBank/DDBJ databases">
        <authorList>
            <person name="Kurt Z."/>
        </authorList>
    </citation>
    <scope>NUCLEOTIDE SEQUENCE</scope>
</reference>
<dbReference type="SMART" id="SM00642">
    <property type="entry name" value="Aamy"/>
    <property type="match status" value="1"/>
</dbReference>
<dbReference type="GO" id="GO:0016052">
    <property type="term" value="P:carbohydrate catabolic process"/>
    <property type="evidence" value="ECO:0007669"/>
    <property type="project" value="InterPro"/>
</dbReference>
<dbReference type="EMBL" id="CATOUU010000616">
    <property type="protein sequence ID" value="CAI9935579.1"/>
    <property type="molecule type" value="Genomic_DNA"/>
</dbReference>
<evidence type="ECO:0000256" key="15">
    <source>
        <dbReference type="PIRSR" id="PIRSR001024-5"/>
    </source>
</evidence>
<evidence type="ECO:0000313" key="19">
    <source>
        <dbReference type="Proteomes" id="UP001642409"/>
    </source>
</evidence>
<evidence type="ECO:0000256" key="5">
    <source>
        <dbReference type="ARBA" id="ARBA00022723"/>
    </source>
</evidence>
<feature type="domain" description="Glycosyl hydrolase family 13 catalytic" evidence="16">
    <location>
        <begin position="22"/>
        <end position="368"/>
    </location>
</feature>
<feature type="binding site" evidence="15">
    <location>
        <position position="197"/>
    </location>
    <ligand>
        <name>substrate</name>
    </ligand>
</feature>
<comment type="caution">
    <text evidence="17">The sequence shown here is derived from an EMBL/GenBank/DDBJ whole genome shotgun (WGS) entry which is preliminary data.</text>
</comment>
<dbReference type="AlphaFoldDB" id="A0AA86PB11"/>
<comment type="catalytic activity">
    <reaction evidence="1">
        <text>Endohydrolysis of (1-&gt;4)-alpha-D-glucosidic linkages in polysaccharides containing three or more (1-&gt;4)-alpha-linked D-glucose units.</text>
        <dbReference type="EC" id="3.2.1.1"/>
    </reaction>
</comment>